<dbReference type="EMBL" id="MU970052">
    <property type="protein sequence ID" value="KAK9324200.1"/>
    <property type="molecule type" value="Genomic_DNA"/>
</dbReference>
<sequence>MGWRLHVIDCAFFRYITLIHIATTASSFSFSSFFLAIKTFTMVDAIVSFASILSCVLFIIRINSSFGLGQVGAHKQQHFNPHLLLWNAIGSTSSHHHCRSFQSIALSSFAIPYSKRQV</sequence>
<dbReference type="Proteomes" id="UP001489719">
    <property type="component" value="Unassembled WGS sequence"/>
</dbReference>
<evidence type="ECO:0000313" key="2">
    <source>
        <dbReference type="Proteomes" id="UP001489719"/>
    </source>
</evidence>
<keyword evidence="2" id="KW-1185">Reference proteome</keyword>
<reference evidence="2" key="1">
    <citation type="journal article" date="2024" name="Front. Bioeng. Biotechnol.">
        <title>Genome-scale model development and genomic sequencing of the oleaginous clade Lipomyces.</title>
        <authorList>
            <person name="Czajka J.J."/>
            <person name="Han Y."/>
            <person name="Kim J."/>
            <person name="Mondo S.J."/>
            <person name="Hofstad B.A."/>
            <person name="Robles A."/>
            <person name="Haridas S."/>
            <person name="Riley R."/>
            <person name="LaButti K."/>
            <person name="Pangilinan J."/>
            <person name="Andreopoulos W."/>
            <person name="Lipzen A."/>
            <person name="Yan J."/>
            <person name="Wang M."/>
            <person name="Ng V."/>
            <person name="Grigoriev I.V."/>
            <person name="Spatafora J.W."/>
            <person name="Magnuson J.K."/>
            <person name="Baker S.E."/>
            <person name="Pomraning K.R."/>
        </authorList>
    </citation>
    <scope>NUCLEOTIDE SEQUENCE [LARGE SCALE GENOMIC DNA]</scope>
    <source>
        <strain evidence="2">CBS 10300</strain>
    </source>
</reference>
<protein>
    <submittedName>
        <fullName evidence="1">Uncharacterized protein</fullName>
    </submittedName>
</protein>
<evidence type="ECO:0000313" key="1">
    <source>
        <dbReference type="EMBL" id="KAK9324200.1"/>
    </source>
</evidence>
<comment type="caution">
    <text evidence="1">The sequence shown here is derived from an EMBL/GenBank/DDBJ whole genome shotgun (WGS) entry which is preliminary data.</text>
</comment>
<organism evidence="1 2">
    <name type="scientific">Lipomyces orientalis</name>
    <dbReference type="NCBI Taxonomy" id="1233043"/>
    <lineage>
        <taxon>Eukaryota</taxon>
        <taxon>Fungi</taxon>
        <taxon>Dikarya</taxon>
        <taxon>Ascomycota</taxon>
        <taxon>Saccharomycotina</taxon>
        <taxon>Lipomycetes</taxon>
        <taxon>Lipomycetales</taxon>
        <taxon>Lipomycetaceae</taxon>
        <taxon>Lipomyces</taxon>
    </lineage>
</organism>
<proteinExistence type="predicted"/>
<accession>A0ACC3TSH9</accession>
<gene>
    <name evidence="1" type="ORF">V1517DRAFT_61864</name>
</gene>
<name>A0ACC3TSH9_9ASCO</name>